<gene>
    <name evidence="1" type="ORF">G7026_17685</name>
</gene>
<protein>
    <submittedName>
        <fullName evidence="1">Uncharacterized protein</fullName>
    </submittedName>
</protein>
<sequence>MSLPLTTSKDIGMRKDLVRLRMEMHRQQLLYNAQPLSHPFQLVRNMASRRSASSSSGSGSGKTPLMIAATIGLSLFGRRLGRVGRLAKLALAVYPLVKGGKMLAQKR</sequence>
<comment type="caution">
    <text evidence="1">The sequence shown here is derived from an EMBL/GenBank/DDBJ whole genome shotgun (WGS) entry which is preliminary data.</text>
</comment>
<proteinExistence type="predicted"/>
<dbReference type="EMBL" id="JAAMRF010000009">
    <property type="protein sequence ID" value="MBA1275186.1"/>
    <property type="molecule type" value="Genomic_DNA"/>
</dbReference>
<name>A0ABR5Z4Q0_9GAMM</name>
<organism evidence="1 2">
    <name type="scientific">Stutzerimonas azotifigens</name>
    <dbReference type="NCBI Taxonomy" id="291995"/>
    <lineage>
        <taxon>Bacteria</taxon>
        <taxon>Pseudomonadati</taxon>
        <taxon>Pseudomonadota</taxon>
        <taxon>Gammaproteobacteria</taxon>
        <taxon>Pseudomonadales</taxon>
        <taxon>Pseudomonadaceae</taxon>
        <taxon>Stutzerimonas</taxon>
    </lineage>
</organism>
<accession>A0ABR5Z4Q0</accession>
<evidence type="ECO:0000313" key="2">
    <source>
        <dbReference type="Proteomes" id="UP000786387"/>
    </source>
</evidence>
<dbReference type="Proteomes" id="UP000786387">
    <property type="component" value="Unassembled WGS sequence"/>
</dbReference>
<dbReference type="RefSeq" id="WP_181072219.1">
    <property type="nucleotide sequence ID" value="NZ_JAAMRF010000009.1"/>
</dbReference>
<evidence type="ECO:0000313" key="1">
    <source>
        <dbReference type="EMBL" id="MBA1275186.1"/>
    </source>
</evidence>
<reference evidence="1 2" key="1">
    <citation type="submission" date="2020-02" db="EMBL/GenBank/DDBJ databases">
        <title>Synteny-based analysis reveals conserved mechanism for high triclosan tolerance in Pseudomonas, as well as instances of horizontal transfer.</title>
        <authorList>
            <person name="Mcfarland A.G."/>
            <person name="Bertucci H.K."/>
            <person name="Litmann E."/>
            <person name="Shen J."/>
            <person name="Huttenhower C."/>
            <person name="Hartmann E.M."/>
        </authorList>
    </citation>
    <scope>NUCLEOTIDE SEQUENCE [LARGE SCALE GENOMIC DNA]</scope>
    <source>
        <strain evidence="1 2">115A1</strain>
    </source>
</reference>
<keyword evidence="2" id="KW-1185">Reference proteome</keyword>